<dbReference type="SUPFAM" id="SSF51004">
    <property type="entry name" value="C-terminal (heme d1) domain of cytochrome cd1-nitrite reductase"/>
    <property type="match status" value="1"/>
</dbReference>
<dbReference type="Pfam" id="PF10282">
    <property type="entry name" value="Lactonase"/>
    <property type="match status" value="1"/>
</dbReference>
<comment type="similarity">
    <text evidence="1">Belongs to the cycloisomerase 2 family.</text>
</comment>
<dbReference type="OrthoDB" id="9790815at2"/>
<evidence type="ECO:0000256" key="1">
    <source>
        <dbReference type="ARBA" id="ARBA00005564"/>
    </source>
</evidence>
<evidence type="ECO:0000256" key="2">
    <source>
        <dbReference type="ARBA" id="ARBA00022526"/>
    </source>
</evidence>
<dbReference type="EMBL" id="VIWP01000001">
    <property type="protein sequence ID" value="TWF58540.1"/>
    <property type="molecule type" value="Genomic_DNA"/>
</dbReference>
<keyword evidence="5" id="KW-1185">Reference proteome</keyword>
<feature type="region of interest" description="Disordered" evidence="3">
    <location>
        <begin position="143"/>
        <end position="168"/>
    </location>
</feature>
<keyword evidence="2" id="KW-0119">Carbohydrate metabolism</keyword>
<proteinExistence type="inferred from homology"/>
<dbReference type="PANTHER" id="PTHR30344:SF1">
    <property type="entry name" value="6-PHOSPHOGLUCONOLACTONASE"/>
    <property type="match status" value="1"/>
</dbReference>
<dbReference type="PANTHER" id="PTHR30344">
    <property type="entry name" value="6-PHOSPHOGLUCONOLACTONASE-RELATED"/>
    <property type="match status" value="1"/>
</dbReference>
<dbReference type="RefSeq" id="WP_145631758.1">
    <property type="nucleotide sequence ID" value="NZ_VIWP01000001.1"/>
</dbReference>
<sequence length="362" mass="38171">MDTHLQDKPDTFLIVGSYTETLPHVVGKGMGISVLRMDGGDGSLSPVSSLSGLRNPTYLSLSNDGNMLYAVEEIAHAEGAGARALRFDREVGTLVEVAKVSAHGDCPCHVATDHSGRRLFISNYVSGNLAAYALDEAGVPTGDAVDIRRSGSGPNRDRQEGPHLHQATATPGNAHVLVCDAGTDEIARYPLGDVLIGIDPDLVVKTRPGGLPRHLVFAQNGKHVFVVEELGCSVSTYSYDGQGIGFLSEVSTLPDGFDGDCACAAIRLHPNGRFLYASNRGPDTIAAFEIVGSEGLLKPVGFYPTLGRIPRDFAIDPTGRFLVAANQDSHSLVVFAIDQQTGALAPTGQSFETGSPVCLVFA</sequence>
<organism evidence="4 5">
    <name type="scientific">Neorhizobium alkalisoli</name>
    <dbReference type="NCBI Taxonomy" id="528178"/>
    <lineage>
        <taxon>Bacteria</taxon>
        <taxon>Pseudomonadati</taxon>
        <taxon>Pseudomonadota</taxon>
        <taxon>Alphaproteobacteria</taxon>
        <taxon>Hyphomicrobiales</taxon>
        <taxon>Rhizobiaceae</taxon>
        <taxon>Rhizobium/Agrobacterium group</taxon>
        <taxon>Neorhizobium</taxon>
    </lineage>
</organism>
<gene>
    <name evidence="4" type="ORF">FHW37_101344</name>
</gene>
<evidence type="ECO:0000256" key="3">
    <source>
        <dbReference type="SAM" id="MobiDB-lite"/>
    </source>
</evidence>
<dbReference type="InterPro" id="IPR015943">
    <property type="entry name" value="WD40/YVTN_repeat-like_dom_sf"/>
</dbReference>
<accession>A0A561R7G0</accession>
<dbReference type="Proteomes" id="UP000320653">
    <property type="component" value="Unassembled WGS sequence"/>
</dbReference>
<evidence type="ECO:0000313" key="4">
    <source>
        <dbReference type="EMBL" id="TWF58540.1"/>
    </source>
</evidence>
<name>A0A561R7G0_9HYPH</name>
<dbReference type="InterPro" id="IPR050282">
    <property type="entry name" value="Cycloisomerase_2"/>
</dbReference>
<feature type="compositionally biased region" description="Basic and acidic residues" evidence="3">
    <location>
        <begin position="145"/>
        <end position="163"/>
    </location>
</feature>
<dbReference type="InterPro" id="IPR011048">
    <property type="entry name" value="Haem_d1_sf"/>
</dbReference>
<protein>
    <submittedName>
        <fullName evidence="4">6-phosphogluconolactonase</fullName>
    </submittedName>
</protein>
<comment type="caution">
    <text evidence="4">The sequence shown here is derived from an EMBL/GenBank/DDBJ whole genome shotgun (WGS) entry which is preliminary data.</text>
</comment>
<dbReference type="AlphaFoldDB" id="A0A561R7G0"/>
<keyword evidence="2" id="KW-0313">Glucose metabolism</keyword>
<dbReference type="GO" id="GO:0005829">
    <property type="term" value="C:cytosol"/>
    <property type="evidence" value="ECO:0007669"/>
    <property type="project" value="TreeGrafter"/>
</dbReference>
<dbReference type="InterPro" id="IPR019405">
    <property type="entry name" value="Lactonase_7-beta_prop"/>
</dbReference>
<dbReference type="GO" id="GO:0006006">
    <property type="term" value="P:glucose metabolic process"/>
    <property type="evidence" value="ECO:0007669"/>
    <property type="project" value="UniProtKB-KW"/>
</dbReference>
<reference evidence="4 5" key="1">
    <citation type="submission" date="2019-06" db="EMBL/GenBank/DDBJ databases">
        <title>Sorghum-associated microbial communities from plants grown in Nebraska, USA.</title>
        <authorList>
            <person name="Schachtman D."/>
        </authorList>
    </citation>
    <scope>NUCLEOTIDE SEQUENCE [LARGE SCALE GENOMIC DNA]</scope>
    <source>
        <strain evidence="4 5">1225</strain>
    </source>
</reference>
<dbReference type="GO" id="GO:0017057">
    <property type="term" value="F:6-phosphogluconolactonase activity"/>
    <property type="evidence" value="ECO:0007669"/>
    <property type="project" value="TreeGrafter"/>
</dbReference>
<evidence type="ECO:0000313" key="5">
    <source>
        <dbReference type="Proteomes" id="UP000320653"/>
    </source>
</evidence>
<dbReference type="Gene3D" id="2.130.10.10">
    <property type="entry name" value="YVTN repeat-like/Quinoprotein amine dehydrogenase"/>
    <property type="match status" value="1"/>
</dbReference>